<gene>
    <name evidence="2" type="ORF">Bca52824_059989</name>
</gene>
<sequence length="67" mass="6916">MGTLPDLSAILAAQLGLASEEVPSTTVPRAGEVPRSGARNAGMGKKGRGALESRVAPEKEDAFLREP</sequence>
<accession>A0A8X7R2P7</accession>
<organism evidence="2 3">
    <name type="scientific">Brassica carinata</name>
    <name type="common">Ethiopian mustard</name>
    <name type="synonym">Abyssinian cabbage</name>
    <dbReference type="NCBI Taxonomy" id="52824"/>
    <lineage>
        <taxon>Eukaryota</taxon>
        <taxon>Viridiplantae</taxon>
        <taxon>Streptophyta</taxon>
        <taxon>Embryophyta</taxon>
        <taxon>Tracheophyta</taxon>
        <taxon>Spermatophyta</taxon>
        <taxon>Magnoliopsida</taxon>
        <taxon>eudicotyledons</taxon>
        <taxon>Gunneridae</taxon>
        <taxon>Pentapetalae</taxon>
        <taxon>rosids</taxon>
        <taxon>malvids</taxon>
        <taxon>Brassicales</taxon>
        <taxon>Brassicaceae</taxon>
        <taxon>Brassiceae</taxon>
        <taxon>Brassica</taxon>
    </lineage>
</organism>
<evidence type="ECO:0000256" key="1">
    <source>
        <dbReference type="SAM" id="MobiDB-lite"/>
    </source>
</evidence>
<evidence type="ECO:0000313" key="2">
    <source>
        <dbReference type="EMBL" id="KAG2277434.1"/>
    </source>
</evidence>
<evidence type="ECO:0000313" key="3">
    <source>
        <dbReference type="Proteomes" id="UP000886595"/>
    </source>
</evidence>
<keyword evidence="3" id="KW-1185">Reference proteome</keyword>
<feature type="region of interest" description="Disordered" evidence="1">
    <location>
        <begin position="20"/>
        <end position="67"/>
    </location>
</feature>
<comment type="caution">
    <text evidence="2">The sequence shown here is derived from an EMBL/GenBank/DDBJ whole genome shotgun (WGS) entry which is preliminary data.</text>
</comment>
<proteinExistence type="predicted"/>
<feature type="compositionally biased region" description="Basic and acidic residues" evidence="1">
    <location>
        <begin position="49"/>
        <end position="67"/>
    </location>
</feature>
<dbReference type="AlphaFoldDB" id="A0A8X7R2P7"/>
<dbReference type="Proteomes" id="UP000886595">
    <property type="component" value="Unassembled WGS sequence"/>
</dbReference>
<dbReference type="EMBL" id="JAAMPC010000012">
    <property type="protein sequence ID" value="KAG2277434.1"/>
    <property type="molecule type" value="Genomic_DNA"/>
</dbReference>
<reference evidence="2 3" key="1">
    <citation type="submission" date="2020-02" db="EMBL/GenBank/DDBJ databases">
        <authorList>
            <person name="Ma Q."/>
            <person name="Huang Y."/>
            <person name="Song X."/>
            <person name="Pei D."/>
        </authorList>
    </citation>
    <scope>NUCLEOTIDE SEQUENCE [LARGE SCALE GENOMIC DNA]</scope>
    <source>
        <strain evidence="2">Sxm20200214</strain>
        <tissue evidence="2">Leaf</tissue>
    </source>
</reference>
<name>A0A8X7R2P7_BRACI</name>
<protein>
    <submittedName>
        <fullName evidence="2">Uncharacterized protein</fullName>
    </submittedName>
</protein>